<sequence>MSSHVFPTTKWTRRNFTLTQRPQHVQQWSLASNSNDGLCMLPTEGPAFQEPTPLREPQWHSGKLADTPVQEQAHGQLNDESPVHRSTSKQAPANANWLAFMAYTGAHPHQTPAAAEHALHCPPMQKPQSVPFLQTPTPLTPASPASSSMRKASSEISSTTVYDVSAIYMVPLCASNFFLMVGSSAVFLSSLYAMFEPSPSSKPSSAPPTTWLVTLLFNLEIVLMVASGSLFLTASLGLLGALRENVCLLKVYKNILMFFIVLVLGAALLVAGIPWLAHSFVMDHVTEEFVVHYRDKADYKKTIDYLQASLQCCGMTQAGYRDWQANVYFACNDSNPSAERCSVPPSCCRHAPDHRTGRRAAEKVQRKDVYPPVPSTLCGRGVLRMTDREAWKVIHLRGCGDAIFQTLRAHHLELLLVMMLLVAYLLLLDSLAISVQSQIVSLTRIYDKYYKTVYRGQKSMMNAYERRLNYEKARCEGALPANTAQCTAALASGADGRLRSGQLPWR</sequence>
<reference evidence="1" key="1">
    <citation type="submission" date="2020-05" db="EMBL/GenBank/DDBJ databases">
        <title>Large-scale comparative analyses of tick genomes elucidate their genetic diversity and vector capacities.</title>
        <authorList>
            <person name="Jia N."/>
            <person name="Wang J."/>
            <person name="Shi W."/>
            <person name="Du L."/>
            <person name="Sun Y."/>
            <person name="Zhan W."/>
            <person name="Jiang J."/>
            <person name="Wang Q."/>
            <person name="Zhang B."/>
            <person name="Ji P."/>
            <person name="Sakyi L.B."/>
            <person name="Cui X."/>
            <person name="Yuan T."/>
            <person name="Jiang B."/>
            <person name="Yang W."/>
            <person name="Lam T.T.-Y."/>
            <person name="Chang Q."/>
            <person name="Ding S."/>
            <person name="Wang X."/>
            <person name="Zhu J."/>
            <person name="Ruan X."/>
            <person name="Zhao L."/>
            <person name="Wei J."/>
            <person name="Que T."/>
            <person name="Du C."/>
            <person name="Cheng J."/>
            <person name="Dai P."/>
            <person name="Han X."/>
            <person name="Huang E."/>
            <person name="Gao Y."/>
            <person name="Liu J."/>
            <person name="Shao H."/>
            <person name="Ye R."/>
            <person name="Li L."/>
            <person name="Wei W."/>
            <person name="Wang X."/>
            <person name="Wang C."/>
            <person name="Yang T."/>
            <person name="Huo Q."/>
            <person name="Li W."/>
            <person name="Guo W."/>
            <person name="Chen H."/>
            <person name="Zhou L."/>
            <person name="Ni X."/>
            <person name="Tian J."/>
            <person name="Zhou Y."/>
            <person name="Sheng Y."/>
            <person name="Liu T."/>
            <person name="Pan Y."/>
            <person name="Xia L."/>
            <person name="Li J."/>
            <person name="Zhao F."/>
            <person name="Cao W."/>
        </authorList>
    </citation>
    <scope>NUCLEOTIDE SEQUENCE</scope>
    <source>
        <strain evidence="1">Hyas-2018</strain>
    </source>
</reference>
<keyword evidence="2" id="KW-1185">Reference proteome</keyword>
<protein>
    <submittedName>
        <fullName evidence="1">Uncharacterized protein</fullName>
    </submittedName>
</protein>
<evidence type="ECO:0000313" key="2">
    <source>
        <dbReference type="Proteomes" id="UP000821845"/>
    </source>
</evidence>
<proteinExistence type="predicted"/>
<dbReference type="Proteomes" id="UP000821845">
    <property type="component" value="Chromosome 7"/>
</dbReference>
<comment type="caution">
    <text evidence="1">The sequence shown here is derived from an EMBL/GenBank/DDBJ whole genome shotgun (WGS) entry which is preliminary data.</text>
</comment>
<evidence type="ECO:0000313" key="1">
    <source>
        <dbReference type="EMBL" id="KAH6927098.1"/>
    </source>
</evidence>
<accession>A0ACB7RXA0</accession>
<dbReference type="EMBL" id="CM023487">
    <property type="protein sequence ID" value="KAH6927098.1"/>
    <property type="molecule type" value="Genomic_DNA"/>
</dbReference>
<name>A0ACB7RXA0_HYAAI</name>
<organism evidence="1 2">
    <name type="scientific">Hyalomma asiaticum</name>
    <name type="common">Tick</name>
    <dbReference type="NCBI Taxonomy" id="266040"/>
    <lineage>
        <taxon>Eukaryota</taxon>
        <taxon>Metazoa</taxon>
        <taxon>Ecdysozoa</taxon>
        <taxon>Arthropoda</taxon>
        <taxon>Chelicerata</taxon>
        <taxon>Arachnida</taxon>
        <taxon>Acari</taxon>
        <taxon>Parasitiformes</taxon>
        <taxon>Ixodida</taxon>
        <taxon>Ixodoidea</taxon>
        <taxon>Ixodidae</taxon>
        <taxon>Hyalomminae</taxon>
        <taxon>Hyalomma</taxon>
    </lineage>
</organism>
<gene>
    <name evidence="1" type="ORF">HPB50_026764</name>
</gene>